<dbReference type="EC" id="2.7.1.82" evidence="5"/>
<evidence type="ECO:0000256" key="5">
    <source>
        <dbReference type="ARBA" id="ARBA00038874"/>
    </source>
</evidence>
<dbReference type="Proteomes" id="UP000663838">
    <property type="component" value="Unassembled WGS sequence"/>
</dbReference>
<evidence type="ECO:0000256" key="2">
    <source>
        <dbReference type="ARBA" id="ARBA00023264"/>
    </source>
</evidence>
<dbReference type="Gene3D" id="3.30.200.20">
    <property type="entry name" value="Phosphorylase Kinase, domain 1"/>
    <property type="match status" value="1"/>
</dbReference>
<dbReference type="Pfam" id="PF01182">
    <property type="entry name" value="Glucosamine_iso"/>
    <property type="match status" value="1"/>
</dbReference>
<keyword evidence="1" id="KW-0594">Phospholipid biosynthesis</keyword>
<evidence type="ECO:0000313" key="7">
    <source>
        <dbReference type="EMBL" id="CAF3357301.1"/>
    </source>
</evidence>
<dbReference type="CDD" id="cd05157">
    <property type="entry name" value="ETNK_euk"/>
    <property type="match status" value="1"/>
</dbReference>
<dbReference type="Proteomes" id="UP000663872">
    <property type="component" value="Unassembled WGS sequence"/>
</dbReference>
<dbReference type="InterPro" id="IPR011009">
    <property type="entry name" value="Kinase-like_dom_sf"/>
</dbReference>
<gene>
    <name evidence="7" type="ORF">GRG538_LOCUS6094</name>
    <name evidence="9" type="ORF">TOA249_LOCUS21941</name>
    <name evidence="8" type="ORF">TSG867_LOCUS22949</name>
</gene>
<keyword evidence="1" id="KW-0444">Lipid biosynthesis</keyword>
<organism evidence="9 10">
    <name type="scientific">Rotaria socialis</name>
    <dbReference type="NCBI Taxonomy" id="392032"/>
    <lineage>
        <taxon>Eukaryota</taxon>
        <taxon>Metazoa</taxon>
        <taxon>Spiralia</taxon>
        <taxon>Gnathifera</taxon>
        <taxon>Rotifera</taxon>
        <taxon>Eurotatoria</taxon>
        <taxon>Bdelloidea</taxon>
        <taxon>Philodinida</taxon>
        <taxon>Philodinidae</taxon>
        <taxon>Rotaria</taxon>
    </lineage>
</organism>
<comment type="pathway">
    <text evidence="3">Phospholipid metabolism; phosphatidylethanolamine biosynthesis; phosphatidylethanolamine from ethanolamine: step 1/3.</text>
</comment>
<dbReference type="GO" id="GO:0004305">
    <property type="term" value="F:ethanolamine kinase activity"/>
    <property type="evidence" value="ECO:0007669"/>
    <property type="project" value="UniProtKB-EC"/>
</dbReference>
<evidence type="ECO:0000256" key="3">
    <source>
        <dbReference type="ARBA" id="ARBA00037883"/>
    </source>
</evidence>
<dbReference type="PANTHER" id="PTHR22603">
    <property type="entry name" value="CHOLINE/ETHANOALAMINE KINASE"/>
    <property type="match status" value="1"/>
</dbReference>
<comment type="similarity">
    <text evidence="4">Belongs to the choline/ethanolamine kinase family.</text>
</comment>
<evidence type="ECO:0000313" key="8">
    <source>
        <dbReference type="EMBL" id="CAF4526430.1"/>
    </source>
</evidence>
<dbReference type="Pfam" id="PF01633">
    <property type="entry name" value="Choline_kinase"/>
    <property type="match status" value="1"/>
</dbReference>
<dbReference type="GO" id="GO:0006098">
    <property type="term" value="P:pentose-phosphate shunt"/>
    <property type="evidence" value="ECO:0007669"/>
    <property type="project" value="InterPro"/>
</dbReference>
<dbReference type="Proteomes" id="UP000663862">
    <property type="component" value="Unassembled WGS sequence"/>
</dbReference>
<dbReference type="InterPro" id="IPR005900">
    <property type="entry name" value="6-phosphogluconolactonase_DevB"/>
</dbReference>
<evidence type="ECO:0000256" key="1">
    <source>
        <dbReference type="ARBA" id="ARBA00023209"/>
    </source>
</evidence>
<accession>A0A821MZI2</accession>
<evidence type="ECO:0000256" key="4">
    <source>
        <dbReference type="ARBA" id="ARBA00038211"/>
    </source>
</evidence>
<sequence>MCSYPIIENITLSLSNISDDIFKLISKIRPDWNSSNTRLITFTEGITNAILGLFDSRTSDNESKGVIIKIFGSKTELFIDRSEEIDAMIKLSECGVLSQHILIKFNNGIVYDFTNGKPCSRDDVRKENISKLIAIKLAQMHSVPIEKYETPHIILLLRKFIQLISENEQSKKEISSIISDIDIIEQHILTDIVPNAELGKDLVYCHNDLLVKNIIYDEKNEKISFIDFEYTHLNYYLFDIANHFVEYAGVDDANFDLYPTLDEQKRWLNIYFHNRPMNQPIDIDDLCHRINRFAALSHLMWGLWALVQSRLSQIDFDYANYGKIFEKKKMSSSNINILDNNKLISEKVGYHLEEIILQIMNTKEIITIGLSGGSLIDMLASIVPHLQLPWSRIRFFFVDERFVPCTSDDSNYGSYQLKLFRQLPISEKNIIKIDSTLTTVEECAQDYQNKLEELFIGPDKSFDILLLGMGPDGHTASLFPNHSALNINKGLVTFVKDSPKPPPERITLTLNTINQAKYKIAVVAGENKSTIVKEVLQDKNRTYPIGQVENLVWYLDQAAASKLEII</sequence>
<reference evidence="9" key="1">
    <citation type="submission" date="2021-02" db="EMBL/GenBank/DDBJ databases">
        <authorList>
            <person name="Nowell W R."/>
        </authorList>
    </citation>
    <scope>NUCLEOTIDE SEQUENCE</scope>
</reference>
<dbReference type="EMBL" id="CAJOBS010001949">
    <property type="protein sequence ID" value="CAF4777270.1"/>
    <property type="molecule type" value="Genomic_DNA"/>
</dbReference>
<proteinExistence type="inferred from homology"/>
<dbReference type="GO" id="GO:0005737">
    <property type="term" value="C:cytoplasm"/>
    <property type="evidence" value="ECO:0007669"/>
    <property type="project" value="TreeGrafter"/>
</dbReference>
<dbReference type="AlphaFoldDB" id="A0A821MZI2"/>
<dbReference type="GO" id="GO:0005975">
    <property type="term" value="P:carbohydrate metabolic process"/>
    <property type="evidence" value="ECO:0007669"/>
    <property type="project" value="InterPro"/>
</dbReference>
<evidence type="ECO:0000313" key="9">
    <source>
        <dbReference type="EMBL" id="CAF4777270.1"/>
    </source>
</evidence>
<evidence type="ECO:0000313" key="10">
    <source>
        <dbReference type="Proteomes" id="UP000663838"/>
    </source>
</evidence>
<dbReference type="PANTHER" id="PTHR22603:SF66">
    <property type="entry name" value="ETHANOLAMINE KINASE"/>
    <property type="match status" value="1"/>
</dbReference>
<dbReference type="GO" id="GO:0006646">
    <property type="term" value="P:phosphatidylethanolamine biosynthetic process"/>
    <property type="evidence" value="ECO:0007669"/>
    <property type="project" value="TreeGrafter"/>
</dbReference>
<dbReference type="EMBL" id="CAJOBQ010001923">
    <property type="protein sequence ID" value="CAF4526430.1"/>
    <property type="molecule type" value="Genomic_DNA"/>
</dbReference>
<feature type="domain" description="Glucosamine/galactosamine-6-phosphate isomerase" evidence="6">
    <location>
        <begin position="342"/>
        <end position="549"/>
    </location>
</feature>
<dbReference type="InterPro" id="IPR037171">
    <property type="entry name" value="NagB/RpiA_transferase-like"/>
</dbReference>
<dbReference type="Gene3D" id="3.90.1200.10">
    <property type="match status" value="1"/>
</dbReference>
<evidence type="ECO:0000259" key="6">
    <source>
        <dbReference type="Pfam" id="PF01182"/>
    </source>
</evidence>
<dbReference type="Gene3D" id="3.40.50.1360">
    <property type="match status" value="1"/>
</dbReference>
<keyword evidence="2" id="KW-1208">Phospholipid metabolism</keyword>
<keyword evidence="1" id="KW-0443">Lipid metabolism</keyword>
<name>A0A821MZI2_9BILA</name>
<comment type="caution">
    <text evidence="9">The sequence shown here is derived from an EMBL/GenBank/DDBJ whole genome shotgun (WGS) entry which is preliminary data.</text>
</comment>
<dbReference type="SUPFAM" id="SSF56112">
    <property type="entry name" value="Protein kinase-like (PK-like)"/>
    <property type="match status" value="1"/>
</dbReference>
<protein>
    <recommendedName>
        <fullName evidence="5">ethanolamine kinase</fullName>
        <ecNumber evidence="5">2.7.1.82</ecNumber>
    </recommendedName>
</protein>
<dbReference type="NCBIfam" id="TIGR01198">
    <property type="entry name" value="pgl"/>
    <property type="match status" value="1"/>
</dbReference>
<dbReference type="SUPFAM" id="SSF100950">
    <property type="entry name" value="NagB/RpiA/CoA transferase-like"/>
    <property type="match status" value="1"/>
</dbReference>
<dbReference type="CDD" id="cd01400">
    <property type="entry name" value="6PGL"/>
    <property type="match status" value="1"/>
</dbReference>
<dbReference type="GO" id="GO:0017057">
    <property type="term" value="F:6-phosphogluconolactonase activity"/>
    <property type="evidence" value="ECO:0007669"/>
    <property type="project" value="InterPro"/>
</dbReference>
<dbReference type="InterPro" id="IPR006148">
    <property type="entry name" value="Glc/Gal-6P_isomerase"/>
</dbReference>
<dbReference type="EMBL" id="CAJNYT010000579">
    <property type="protein sequence ID" value="CAF3357301.1"/>
    <property type="molecule type" value="Genomic_DNA"/>
</dbReference>